<feature type="transmembrane region" description="Helical" evidence="5">
    <location>
        <begin position="73"/>
        <end position="91"/>
    </location>
</feature>
<proteinExistence type="inferred from homology"/>
<keyword evidence="2 5" id="KW-0812">Transmembrane</keyword>
<dbReference type="GO" id="GO:0008137">
    <property type="term" value="F:NADH dehydrogenase (ubiquinone) activity"/>
    <property type="evidence" value="ECO:0007669"/>
    <property type="project" value="InterPro"/>
</dbReference>
<evidence type="ECO:0000256" key="3">
    <source>
        <dbReference type="ARBA" id="ARBA00022989"/>
    </source>
</evidence>
<gene>
    <name evidence="7" type="primary">nuoN</name>
</gene>
<dbReference type="GO" id="GO:0042773">
    <property type="term" value="P:ATP synthesis coupled electron transport"/>
    <property type="evidence" value="ECO:0007669"/>
    <property type="project" value="InterPro"/>
</dbReference>
<dbReference type="AlphaFoldDB" id="A0A075FH86"/>
<feature type="transmembrane region" description="Helical" evidence="5">
    <location>
        <begin position="111"/>
        <end position="131"/>
    </location>
</feature>
<organism evidence="7">
    <name type="scientific">uncultured marine group II/III euryarchaeote AD1000_02_H02</name>
    <dbReference type="NCBI Taxonomy" id="1457702"/>
    <lineage>
        <taxon>Archaea</taxon>
        <taxon>Methanobacteriati</taxon>
        <taxon>Methanobacteriota</taxon>
        <taxon>environmental samples</taxon>
    </lineage>
</organism>
<dbReference type="GO" id="GO:0016020">
    <property type="term" value="C:membrane"/>
    <property type="evidence" value="ECO:0007669"/>
    <property type="project" value="UniProtKB-SubCell"/>
</dbReference>
<dbReference type="InterPro" id="IPR010096">
    <property type="entry name" value="NADH-Q_OxRdtase_suN/2"/>
</dbReference>
<feature type="transmembrane region" description="Helical" evidence="5">
    <location>
        <begin position="393"/>
        <end position="419"/>
    </location>
</feature>
<feature type="transmembrane region" description="Helical" evidence="5">
    <location>
        <begin position="542"/>
        <end position="560"/>
    </location>
</feature>
<evidence type="ECO:0000256" key="1">
    <source>
        <dbReference type="ARBA" id="ARBA00004141"/>
    </source>
</evidence>
<keyword evidence="3 5" id="KW-1133">Transmembrane helix</keyword>
<reference evidence="7" key="1">
    <citation type="journal article" date="2014" name="Genome Biol. Evol.">
        <title>Pangenome evidence for extensive interdomain horizontal transfer affecting lineage core and shell genes in uncultured planktonic thaumarchaeota and euryarchaeota.</title>
        <authorList>
            <person name="Deschamps P."/>
            <person name="Zivanovic Y."/>
            <person name="Moreira D."/>
            <person name="Rodriguez-Valera F."/>
            <person name="Lopez-Garcia P."/>
        </authorList>
    </citation>
    <scope>NUCLEOTIDE SEQUENCE</scope>
</reference>
<feature type="transmembrane region" description="Helical" evidence="5">
    <location>
        <begin position="13"/>
        <end position="32"/>
    </location>
</feature>
<feature type="transmembrane region" description="Helical" evidence="5">
    <location>
        <begin position="362"/>
        <end position="381"/>
    </location>
</feature>
<protein>
    <submittedName>
        <fullName evidence="7">NAD(P)H-quinone oxidoreductase subunit 2 (NuoN)</fullName>
        <ecNumber evidence="7">1.6.5.3</ecNumber>
    </submittedName>
</protein>
<feature type="domain" description="NADH:quinone oxidoreductase/Mrp antiporter transmembrane" evidence="6">
    <location>
        <begin position="185"/>
        <end position="479"/>
    </location>
</feature>
<accession>A0A075FH86</accession>
<feature type="transmembrane region" description="Helical" evidence="5">
    <location>
        <begin position="332"/>
        <end position="355"/>
    </location>
</feature>
<dbReference type="HAMAP" id="MF_00445">
    <property type="entry name" value="NDH1_NuoN_1"/>
    <property type="match status" value="1"/>
</dbReference>
<evidence type="ECO:0000256" key="2">
    <source>
        <dbReference type="ARBA" id="ARBA00022692"/>
    </source>
</evidence>
<dbReference type="InterPro" id="IPR001750">
    <property type="entry name" value="ND/Mrp_TM"/>
</dbReference>
<feature type="transmembrane region" description="Helical" evidence="5">
    <location>
        <begin position="220"/>
        <end position="244"/>
    </location>
</feature>
<dbReference type="GO" id="GO:0016491">
    <property type="term" value="F:oxidoreductase activity"/>
    <property type="evidence" value="ECO:0007669"/>
    <property type="project" value="UniProtKB-KW"/>
</dbReference>
<dbReference type="EC" id="1.6.5.3" evidence="7"/>
<evidence type="ECO:0000313" key="7">
    <source>
        <dbReference type="EMBL" id="AIE90393.1"/>
    </source>
</evidence>
<comment type="subcellular location">
    <subcellularLocation>
        <location evidence="1">Membrane</location>
        <topology evidence="1">Multi-pass membrane protein</topology>
    </subcellularLocation>
</comment>
<feature type="transmembrane region" description="Helical" evidence="5">
    <location>
        <begin position="440"/>
        <end position="459"/>
    </location>
</feature>
<name>A0A075FH86_9EURY</name>
<feature type="transmembrane region" description="Helical" evidence="5">
    <location>
        <begin position="496"/>
        <end position="522"/>
    </location>
</feature>
<dbReference type="PANTHER" id="PTHR22773">
    <property type="entry name" value="NADH DEHYDROGENASE"/>
    <property type="match status" value="1"/>
</dbReference>
<keyword evidence="7" id="KW-0560">Oxidoreductase</keyword>
<feature type="transmembrane region" description="Helical" evidence="5">
    <location>
        <begin position="465"/>
        <end position="489"/>
    </location>
</feature>
<feature type="transmembrane region" description="Helical" evidence="5">
    <location>
        <begin position="189"/>
        <end position="208"/>
    </location>
</feature>
<feature type="transmembrane region" description="Helical" evidence="5">
    <location>
        <begin position="301"/>
        <end position="326"/>
    </location>
</feature>
<keyword evidence="4 5" id="KW-0472">Membrane</keyword>
<feature type="transmembrane region" description="Helical" evidence="5">
    <location>
        <begin position="264"/>
        <end position="289"/>
    </location>
</feature>
<dbReference type="Pfam" id="PF00361">
    <property type="entry name" value="Proton_antipo_M"/>
    <property type="match status" value="1"/>
</dbReference>
<sequence length="581" mass="61453">MSSMFSDLGLHEAILLLPEITMLSGIVALILIPNLGDATMRIPLTRIRVPVLIGGTRFDFTSNPRLPNHVTNAVLFLAFFYAALLLNPSNLSEYSLEGGSGIGNLLVVDEFSRVFTLLFTSALLLASMATATRMPAIHDATIPQESDSPETADSKVMALIDNRRQVDFHILLLTTGLGMSLMAMANNLFMLFVCLELASLSSYVLVAFHKEADVGGEAGMKYFIVGSVVSAVGIYGMSLLYLWNGNLDMADLAASWSAMESIDPLAGIGVGLMIVAFAFKVGAAPFHLAVPDAYSGSSSPIAGMLATASKAMGFVALIRLLVIVTMPSSGQAVWMLAIALIAVVTMTWGNLAALTSDNPKRILAYSSVAHAGYILAAMAAIGSGLADASTTSMILTAVVFHLLVLVLFKLGAFLVLSMLEAEGRGHRMEDLHGLAVRDPSIAVSMFVFMLSLAGVPPLSGFLSKLLMINGIVSVSAGTGPASATSVFSWAQGVDPVFWLAVAIVLNSALSLFYYLRIGLVMFFETPESDSPLKSSPSLEWPLSLRSVIMICATLTLLFGIGPMSESLLDLVSSAVDSLLSS</sequence>
<evidence type="ECO:0000256" key="4">
    <source>
        <dbReference type="ARBA" id="ARBA00023136"/>
    </source>
</evidence>
<evidence type="ECO:0000259" key="6">
    <source>
        <dbReference type="Pfam" id="PF00361"/>
    </source>
</evidence>
<dbReference type="EMBL" id="KF900308">
    <property type="protein sequence ID" value="AIE90393.1"/>
    <property type="molecule type" value="Genomic_DNA"/>
</dbReference>
<evidence type="ECO:0000256" key="5">
    <source>
        <dbReference type="SAM" id="Phobius"/>
    </source>
</evidence>